<reference evidence="3 4" key="1">
    <citation type="journal article" date="2010" name="J. Bacteriol.">
        <title>Genome sequence of the oligotrophic marine Gammaproteobacterium HTCC2143, isolated from the Oregon Coast.</title>
        <authorList>
            <person name="Oh H.M."/>
            <person name="Kang I."/>
            <person name="Ferriera S."/>
            <person name="Giovannoni S.J."/>
            <person name="Cho J.C."/>
        </authorList>
    </citation>
    <scope>NUCLEOTIDE SEQUENCE [LARGE SCALE GENOMIC DNA]</scope>
    <source>
        <strain evidence="3 4">HTCC2143</strain>
    </source>
</reference>
<dbReference type="AlphaFoldDB" id="A0YEI4"/>
<protein>
    <submittedName>
        <fullName evidence="3">Haloalkane dehalogenase</fullName>
    </submittedName>
</protein>
<accession>A0YEI4</accession>
<evidence type="ECO:0000313" key="4">
    <source>
        <dbReference type="Proteomes" id="UP000004931"/>
    </source>
</evidence>
<dbReference type="eggNOG" id="COG0596">
    <property type="taxonomic scope" value="Bacteria"/>
</dbReference>
<dbReference type="Pfam" id="PF00561">
    <property type="entry name" value="Abhydrolase_1"/>
    <property type="match status" value="1"/>
</dbReference>
<feature type="domain" description="AB hydrolase-1" evidence="2">
    <location>
        <begin position="30"/>
        <end position="154"/>
    </location>
</feature>
<dbReference type="NCBIfam" id="NF002938">
    <property type="entry name" value="PRK03592.1"/>
    <property type="match status" value="1"/>
</dbReference>
<dbReference type="PANTHER" id="PTHR43329">
    <property type="entry name" value="EPOXIDE HYDROLASE"/>
    <property type="match status" value="1"/>
</dbReference>
<sequence length="294" mass="32874">MISAEMPYEKKFQEVDGKKIAYVEAGEGDPIVLLHGNPTSSYLWRNVIPELVGKGRVIAPDLIGQGDSEKLPPSDGPDRYSFLVAYRYLEGLLDAIGANQRVTLVIHDWGSALGFYWAQQHSHNVRGIAYMEAIVCPVTWDDWPESARGIFKGFRSDKGEDLVLQRNMFVEAVLPSSIIRQLGDAEMAHYRAAFSTPDDRQPTLNWPRQIPISGEPAAMVDLVGSYAEWMHSNKDLPKLFVNADPGSILTGKAREFCRSWPNQTEVTVKGTHFIQEDSPKEIGQAVAEWMDVLN</sequence>
<evidence type="ECO:0000313" key="3">
    <source>
        <dbReference type="EMBL" id="EAW30820.1"/>
    </source>
</evidence>
<dbReference type="InterPro" id="IPR000639">
    <property type="entry name" value="Epox_hydrolase-like"/>
</dbReference>
<comment type="caution">
    <text evidence="3">The sequence shown here is derived from an EMBL/GenBank/DDBJ whole genome shotgun (WGS) entry which is preliminary data.</text>
</comment>
<keyword evidence="1" id="KW-0378">Hydrolase</keyword>
<evidence type="ECO:0000259" key="2">
    <source>
        <dbReference type="Pfam" id="PF00561"/>
    </source>
</evidence>
<name>A0YEI4_9GAMM</name>
<dbReference type="Gene3D" id="3.40.50.1820">
    <property type="entry name" value="alpha/beta hydrolase"/>
    <property type="match status" value="1"/>
</dbReference>
<dbReference type="ESTHER" id="9gamm-a0yei4">
    <property type="family name" value="Haloalkane_dehalogenase-HLD1"/>
</dbReference>
<proteinExistence type="predicted"/>
<organism evidence="3 4">
    <name type="scientific">marine gamma proteobacterium HTCC2143</name>
    <dbReference type="NCBI Taxonomy" id="247633"/>
    <lineage>
        <taxon>Bacteria</taxon>
        <taxon>Pseudomonadati</taxon>
        <taxon>Pseudomonadota</taxon>
        <taxon>Gammaproteobacteria</taxon>
        <taxon>Cellvibrionales</taxon>
        <taxon>Spongiibacteraceae</taxon>
        <taxon>BD1-7 clade</taxon>
    </lineage>
</organism>
<dbReference type="InterPro" id="IPR029058">
    <property type="entry name" value="AB_hydrolase_fold"/>
</dbReference>
<dbReference type="SUPFAM" id="SSF53474">
    <property type="entry name" value="alpha/beta-Hydrolases"/>
    <property type="match status" value="1"/>
</dbReference>
<dbReference type="STRING" id="247633.GP2143_02814"/>
<dbReference type="PRINTS" id="PR00412">
    <property type="entry name" value="EPOXHYDRLASE"/>
</dbReference>
<dbReference type="GO" id="GO:0016787">
    <property type="term" value="F:hydrolase activity"/>
    <property type="evidence" value="ECO:0007669"/>
    <property type="project" value="UniProtKB-KW"/>
</dbReference>
<evidence type="ECO:0000256" key="1">
    <source>
        <dbReference type="ARBA" id="ARBA00022801"/>
    </source>
</evidence>
<dbReference type="OrthoDB" id="334507at2"/>
<dbReference type="Proteomes" id="UP000004931">
    <property type="component" value="Unassembled WGS sequence"/>
</dbReference>
<keyword evidence="4" id="KW-1185">Reference proteome</keyword>
<dbReference type="EMBL" id="AAVT01000006">
    <property type="protein sequence ID" value="EAW30820.1"/>
    <property type="molecule type" value="Genomic_DNA"/>
</dbReference>
<dbReference type="InterPro" id="IPR000073">
    <property type="entry name" value="AB_hydrolase_1"/>
</dbReference>
<gene>
    <name evidence="3" type="ORF">GP2143_02814</name>
</gene>